<keyword evidence="1" id="KW-0812">Transmembrane</keyword>
<dbReference type="RefSeq" id="XP_033653112.1">
    <property type="nucleotide sequence ID" value="XM_033798507.1"/>
</dbReference>
<evidence type="ECO:0000313" key="2">
    <source>
        <dbReference type="EMBL" id="KAF2275573.1"/>
    </source>
</evidence>
<keyword evidence="1" id="KW-1133">Transmembrane helix</keyword>
<dbReference type="EMBL" id="ML986496">
    <property type="protein sequence ID" value="KAF2275573.1"/>
    <property type="molecule type" value="Genomic_DNA"/>
</dbReference>
<feature type="transmembrane region" description="Helical" evidence="1">
    <location>
        <begin position="98"/>
        <end position="115"/>
    </location>
</feature>
<protein>
    <submittedName>
        <fullName evidence="2">Uncharacterized protein</fullName>
    </submittedName>
</protein>
<evidence type="ECO:0000256" key="1">
    <source>
        <dbReference type="SAM" id="Phobius"/>
    </source>
</evidence>
<feature type="transmembrane region" description="Helical" evidence="1">
    <location>
        <begin position="6"/>
        <end position="27"/>
    </location>
</feature>
<keyword evidence="3" id="KW-1185">Reference proteome</keyword>
<sequence length="318" mass="36049">MVPFDAVVLVFAVVSSLLVFVHVYHFHPWRLWSKHEWPVYYLFCYSVAIAGAISITSYFRLKSHIALQLLLELTWLNGLGGQVYTFQKICSESYRIEVALIAAVAVLIQVVGFGLSQTRYSEKARGFFIAGAILFQVLPAGIAADCLHKLHIKTRPFVFFTAAFIIAVAGILGISAVLTKDWFFLANNILQCSVNFFIIVLRYSRRLRLINWLISRTLRLRDNFQNASSVTESWKGHTEQMQSHIPHAIDHPERNTPSISLSTSTYPLYRAPRKDEVLEIVHASHPTPTAEDMSAQVVVESNTQKGIIHPNKFLRCYP</sequence>
<feature type="transmembrane region" description="Helical" evidence="1">
    <location>
        <begin position="127"/>
        <end position="144"/>
    </location>
</feature>
<proteinExistence type="predicted"/>
<accession>A0A6A6JHJ1</accession>
<dbReference type="GeneID" id="54551682"/>
<feature type="transmembrane region" description="Helical" evidence="1">
    <location>
        <begin position="182"/>
        <end position="201"/>
    </location>
</feature>
<dbReference type="Proteomes" id="UP000800097">
    <property type="component" value="Unassembled WGS sequence"/>
</dbReference>
<dbReference type="AlphaFoldDB" id="A0A6A6JHJ1"/>
<keyword evidence="1" id="KW-0472">Membrane</keyword>
<evidence type="ECO:0000313" key="3">
    <source>
        <dbReference type="Proteomes" id="UP000800097"/>
    </source>
</evidence>
<gene>
    <name evidence="2" type="ORF">EI97DRAFT_433981</name>
</gene>
<feature type="transmembrane region" description="Helical" evidence="1">
    <location>
        <begin position="156"/>
        <end position="176"/>
    </location>
</feature>
<feature type="transmembrane region" description="Helical" evidence="1">
    <location>
        <begin position="39"/>
        <end position="59"/>
    </location>
</feature>
<reference evidence="2" key="1">
    <citation type="journal article" date="2020" name="Stud. Mycol.">
        <title>101 Dothideomycetes genomes: a test case for predicting lifestyles and emergence of pathogens.</title>
        <authorList>
            <person name="Haridas S."/>
            <person name="Albert R."/>
            <person name="Binder M."/>
            <person name="Bloem J."/>
            <person name="Labutti K."/>
            <person name="Salamov A."/>
            <person name="Andreopoulos B."/>
            <person name="Baker S."/>
            <person name="Barry K."/>
            <person name="Bills G."/>
            <person name="Bluhm B."/>
            <person name="Cannon C."/>
            <person name="Castanera R."/>
            <person name="Culley D."/>
            <person name="Daum C."/>
            <person name="Ezra D."/>
            <person name="Gonzalez J."/>
            <person name="Henrissat B."/>
            <person name="Kuo A."/>
            <person name="Liang C."/>
            <person name="Lipzen A."/>
            <person name="Lutzoni F."/>
            <person name="Magnuson J."/>
            <person name="Mondo S."/>
            <person name="Nolan M."/>
            <person name="Ohm R."/>
            <person name="Pangilinan J."/>
            <person name="Park H.-J."/>
            <person name="Ramirez L."/>
            <person name="Alfaro M."/>
            <person name="Sun H."/>
            <person name="Tritt A."/>
            <person name="Yoshinaga Y."/>
            <person name="Zwiers L.-H."/>
            <person name="Turgeon B."/>
            <person name="Goodwin S."/>
            <person name="Spatafora J."/>
            <person name="Crous P."/>
            <person name="Grigoriev I."/>
        </authorList>
    </citation>
    <scope>NUCLEOTIDE SEQUENCE</scope>
    <source>
        <strain evidence="2">CBS 379.55</strain>
    </source>
</reference>
<name>A0A6A6JHJ1_WESOR</name>
<organism evidence="2 3">
    <name type="scientific">Westerdykella ornata</name>
    <dbReference type="NCBI Taxonomy" id="318751"/>
    <lineage>
        <taxon>Eukaryota</taxon>
        <taxon>Fungi</taxon>
        <taxon>Dikarya</taxon>
        <taxon>Ascomycota</taxon>
        <taxon>Pezizomycotina</taxon>
        <taxon>Dothideomycetes</taxon>
        <taxon>Pleosporomycetidae</taxon>
        <taxon>Pleosporales</taxon>
        <taxon>Sporormiaceae</taxon>
        <taxon>Westerdykella</taxon>
    </lineage>
</organism>